<reference evidence="4 5" key="1">
    <citation type="submission" date="2014-09" db="EMBL/GenBank/DDBJ databases">
        <title>Draft Genome Sequence of Draconibacterium sp. JN14CK-3.</title>
        <authorList>
            <person name="Dong C."/>
            <person name="Lai Q."/>
            <person name="Shao Z."/>
        </authorList>
    </citation>
    <scope>NUCLEOTIDE SEQUENCE [LARGE SCALE GENOMIC DNA]</scope>
    <source>
        <strain evidence="4 5">JN14CK-3</strain>
    </source>
</reference>
<organism evidence="4 5">
    <name type="scientific">Draconibacterium sediminis</name>
    <dbReference type="NCBI Taxonomy" id="1544798"/>
    <lineage>
        <taxon>Bacteria</taxon>
        <taxon>Pseudomonadati</taxon>
        <taxon>Bacteroidota</taxon>
        <taxon>Bacteroidia</taxon>
        <taxon>Marinilabiliales</taxon>
        <taxon>Prolixibacteraceae</taxon>
        <taxon>Draconibacterium</taxon>
    </lineage>
</organism>
<dbReference type="AlphaFoldDB" id="A0A0D8JBZ2"/>
<evidence type="ECO:0008006" key="6">
    <source>
        <dbReference type="Google" id="ProtNLM"/>
    </source>
</evidence>
<dbReference type="STRING" id="1544798.LH29_00445"/>
<protein>
    <recommendedName>
        <fullName evidence="6">Chemotaxis protein CheY</fullName>
    </recommendedName>
</protein>
<dbReference type="SMART" id="SM00850">
    <property type="entry name" value="LytTR"/>
    <property type="match status" value="1"/>
</dbReference>
<comment type="caution">
    <text evidence="4">The sequence shown here is derived from an EMBL/GenBank/DDBJ whole genome shotgun (WGS) entry which is preliminary data.</text>
</comment>
<dbReference type="SUPFAM" id="SSF52172">
    <property type="entry name" value="CheY-like"/>
    <property type="match status" value="1"/>
</dbReference>
<feature type="domain" description="Response regulatory" evidence="2">
    <location>
        <begin position="8"/>
        <end position="120"/>
    </location>
</feature>
<feature type="modified residue" description="4-aspartylphosphate" evidence="1">
    <location>
        <position position="60"/>
    </location>
</feature>
<dbReference type="PROSITE" id="PS50930">
    <property type="entry name" value="HTH_LYTTR"/>
    <property type="match status" value="1"/>
</dbReference>
<dbReference type="PROSITE" id="PS50110">
    <property type="entry name" value="RESPONSE_REGULATORY"/>
    <property type="match status" value="1"/>
</dbReference>
<dbReference type="Proteomes" id="UP000032544">
    <property type="component" value="Unassembled WGS sequence"/>
</dbReference>
<name>A0A0D8JBZ2_9BACT</name>
<dbReference type="Gene3D" id="2.40.50.1020">
    <property type="entry name" value="LytTr DNA-binding domain"/>
    <property type="match status" value="1"/>
</dbReference>
<evidence type="ECO:0000259" key="2">
    <source>
        <dbReference type="PROSITE" id="PS50110"/>
    </source>
</evidence>
<evidence type="ECO:0000313" key="4">
    <source>
        <dbReference type="EMBL" id="KJF44046.1"/>
    </source>
</evidence>
<dbReference type="SMART" id="SM00448">
    <property type="entry name" value="REC"/>
    <property type="match status" value="1"/>
</dbReference>
<gene>
    <name evidence="4" type="ORF">LH29_00445</name>
</gene>
<dbReference type="RefSeq" id="WP_045025606.1">
    <property type="nucleotide sequence ID" value="NZ_JRHC01000001.1"/>
</dbReference>
<dbReference type="Pfam" id="PF00072">
    <property type="entry name" value="Response_reg"/>
    <property type="match status" value="1"/>
</dbReference>
<evidence type="ECO:0000256" key="1">
    <source>
        <dbReference type="PROSITE-ProRule" id="PRU00169"/>
    </source>
</evidence>
<evidence type="ECO:0000259" key="3">
    <source>
        <dbReference type="PROSITE" id="PS50930"/>
    </source>
</evidence>
<dbReference type="Pfam" id="PF04397">
    <property type="entry name" value="LytTR"/>
    <property type="match status" value="1"/>
</dbReference>
<dbReference type="InterPro" id="IPR007492">
    <property type="entry name" value="LytTR_DNA-bd_dom"/>
</dbReference>
<dbReference type="InterPro" id="IPR046947">
    <property type="entry name" value="LytR-like"/>
</dbReference>
<dbReference type="OrthoDB" id="2168082at2"/>
<sequence length="256" mass="29785">MNTGQAYKTIIVDDEPLARLRLQTLLGEYPEKFELVAEAENGDEAIEKINRLKPEFVFLDIQMPETNGFEVLKKLHYLPKVIFCTAYDEFALQAFDTNCIDYLVKPLTRERFAKTIEKIGQINGTTSEINLDNLIAQFNREYKKNDATSIPVKVGDRVIFVRLDEVSFFQADEKYVTVVTKHSKSYTLDSSLKKLAEKLPDSFIRVHKSYLINKNLLKEVRKHFNNRFVLIIDDYNQSKITSGRSYYQEIKALFEM</sequence>
<dbReference type="InterPro" id="IPR011006">
    <property type="entry name" value="CheY-like_superfamily"/>
</dbReference>
<evidence type="ECO:0000313" key="5">
    <source>
        <dbReference type="Proteomes" id="UP000032544"/>
    </source>
</evidence>
<dbReference type="PATRIC" id="fig|1544798.3.peg.90"/>
<keyword evidence="5" id="KW-1185">Reference proteome</keyword>
<dbReference type="PANTHER" id="PTHR37299:SF1">
    <property type="entry name" value="STAGE 0 SPORULATION PROTEIN A HOMOLOG"/>
    <property type="match status" value="1"/>
</dbReference>
<dbReference type="InterPro" id="IPR001789">
    <property type="entry name" value="Sig_transdc_resp-reg_receiver"/>
</dbReference>
<dbReference type="EMBL" id="JRHC01000001">
    <property type="protein sequence ID" value="KJF44046.1"/>
    <property type="molecule type" value="Genomic_DNA"/>
</dbReference>
<dbReference type="PANTHER" id="PTHR37299">
    <property type="entry name" value="TRANSCRIPTIONAL REGULATOR-RELATED"/>
    <property type="match status" value="1"/>
</dbReference>
<feature type="domain" description="HTH LytTR-type" evidence="3">
    <location>
        <begin position="150"/>
        <end position="256"/>
    </location>
</feature>
<dbReference type="Gene3D" id="3.40.50.2300">
    <property type="match status" value="1"/>
</dbReference>
<keyword evidence="1" id="KW-0597">Phosphoprotein</keyword>
<proteinExistence type="predicted"/>
<accession>A0A0D8JBZ2</accession>
<dbReference type="GO" id="GO:0003677">
    <property type="term" value="F:DNA binding"/>
    <property type="evidence" value="ECO:0007669"/>
    <property type="project" value="InterPro"/>
</dbReference>
<dbReference type="GO" id="GO:0000156">
    <property type="term" value="F:phosphorelay response regulator activity"/>
    <property type="evidence" value="ECO:0007669"/>
    <property type="project" value="InterPro"/>
</dbReference>